<dbReference type="AlphaFoldDB" id="A0A3D9IHC6"/>
<keyword evidence="4 7" id="KW-0812">Transmembrane</keyword>
<evidence type="ECO:0000256" key="1">
    <source>
        <dbReference type="ARBA" id="ARBA00004651"/>
    </source>
</evidence>
<dbReference type="InterPro" id="IPR035906">
    <property type="entry name" value="MetI-like_sf"/>
</dbReference>
<keyword evidence="5 7" id="KW-1133">Transmembrane helix</keyword>
<proteinExistence type="inferred from homology"/>
<evidence type="ECO:0000256" key="7">
    <source>
        <dbReference type="RuleBase" id="RU363032"/>
    </source>
</evidence>
<evidence type="ECO:0000313" key="9">
    <source>
        <dbReference type="EMBL" id="RED60556.1"/>
    </source>
</evidence>
<keyword evidence="10" id="KW-1185">Reference proteome</keyword>
<organism evidence="9 10">
    <name type="scientific">Cohnella phaseoli</name>
    <dbReference type="NCBI Taxonomy" id="456490"/>
    <lineage>
        <taxon>Bacteria</taxon>
        <taxon>Bacillati</taxon>
        <taxon>Bacillota</taxon>
        <taxon>Bacilli</taxon>
        <taxon>Bacillales</taxon>
        <taxon>Paenibacillaceae</taxon>
        <taxon>Cohnella</taxon>
    </lineage>
</organism>
<dbReference type="PANTHER" id="PTHR30193:SF41">
    <property type="entry name" value="DIACETYLCHITOBIOSE UPTAKE SYSTEM PERMEASE PROTEIN NGCF"/>
    <property type="match status" value="1"/>
</dbReference>
<dbReference type="SUPFAM" id="SSF161098">
    <property type="entry name" value="MetI-like"/>
    <property type="match status" value="1"/>
</dbReference>
<keyword evidence="3" id="KW-1003">Cell membrane</keyword>
<dbReference type="PROSITE" id="PS50928">
    <property type="entry name" value="ABC_TM1"/>
    <property type="match status" value="1"/>
</dbReference>
<feature type="transmembrane region" description="Helical" evidence="7">
    <location>
        <begin position="269"/>
        <end position="288"/>
    </location>
</feature>
<comment type="similarity">
    <text evidence="7">Belongs to the binding-protein-dependent transport system permease family.</text>
</comment>
<evidence type="ECO:0000256" key="2">
    <source>
        <dbReference type="ARBA" id="ARBA00022448"/>
    </source>
</evidence>
<dbReference type="CDD" id="cd06261">
    <property type="entry name" value="TM_PBP2"/>
    <property type="match status" value="1"/>
</dbReference>
<comment type="caution">
    <text evidence="9">The sequence shown here is derived from an EMBL/GenBank/DDBJ whole genome shotgun (WGS) entry which is preliminary data.</text>
</comment>
<name>A0A3D9IHC6_9BACL</name>
<evidence type="ECO:0000259" key="8">
    <source>
        <dbReference type="PROSITE" id="PS50928"/>
    </source>
</evidence>
<feature type="domain" description="ABC transmembrane type-1" evidence="8">
    <location>
        <begin position="99"/>
        <end position="315"/>
    </location>
</feature>
<evidence type="ECO:0000256" key="3">
    <source>
        <dbReference type="ARBA" id="ARBA00022475"/>
    </source>
</evidence>
<evidence type="ECO:0000256" key="6">
    <source>
        <dbReference type="ARBA" id="ARBA00023136"/>
    </source>
</evidence>
<dbReference type="InterPro" id="IPR051393">
    <property type="entry name" value="ABC_transporter_permease"/>
</dbReference>
<dbReference type="PANTHER" id="PTHR30193">
    <property type="entry name" value="ABC TRANSPORTER PERMEASE PROTEIN"/>
    <property type="match status" value="1"/>
</dbReference>
<evidence type="ECO:0000256" key="5">
    <source>
        <dbReference type="ARBA" id="ARBA00022989"/>
    </source>
</evidence>
<dbReference type="GO" id="GO:0055085">
    <property type="term" value="P:transmembrane transport"/>
    <property type="evidence" value="ECO:0007669"/>
    <property type="project" value="InterPro"/>
</dbReference>
<accession>A0A3D9IHC6</accession>
<dbReference type="Pfam" id="PF00528">
    <property type="entry name" value="BPD_transp_1"/>
    <property type="match status" value="1"/>
</dbReference>
<dbReference type="PRINTS" id="PR00173">
    <property type="entry name" value="EDTRNSPORT"/>
</dbReference>
<dbReference type="Gene3D" id="1.10.3720.10">
    <property type="entry name" value="MetI-like"/>
    <property type="match status" value="1"/>
</dbReference>
<sequence>MSPGFGLKGSGSMSKPATVGDNLSAHRHGWLKKTNVQKWIFVLLSITPAFGGYLVFTLYPNLLSVYYSFLHWDGIGEPTYVGFKNFVYMFEDPYVWRALGHNLLFMVTIPPAVILISLVLAYVLTNRKYWGSSVFKVFFFFPNVLSTVVIALLWSFIYDGSFGLLNAFLGLIGIEMGNFYWLGEKTALWAIIPPAIWGGVGFYIVIFVNAMVTIPKSLYESALLEGAGHRTRLFTITLPLISPIIRVATLFLALGVIKGFENVLTLTNGGPAGGTDVIGLYMFNIAFGKGSHDYGYASAIGMLLFVILITSKWLSDKWLPNQSIEY</sequence>
<dbReference type="EMBL" id="QRDZ01000030">
    <property type="protein sequence ID" value="RED60556.1"/>
    <property type="molecule type" value="Genomic_DNA"/>
</dbReference>
<feature type="transmembrane region" description="Helical" evidence="7">
    <location>
        <begin position="163"/>
        <end position="183"/>
    </location>
</feature>
<evidence type="ECO:0000256" key="4">
    <source>
        <dbReference type="ARBA" id="ARBA00022692"/>
    </source>
</evidence>
<gene>
    <name evidence="9" type="ORF">DFP98_13078</name>
</gene>
<keyword evidence="6 7" id="KW-0472">Membrane</keyword>
<reference evidence="9 10" key="1">
    <citation type="submission" date="2018-07" db="EMBL/GenBank/DDBJ databases">
        <title>Genomic Encyclopedia of Type Strains, Phase III (KMG-III): the genomes of soil and plant-associated and newly described type strains.</title>
        <authorList>
            <person name="Whitman W."/>
        </authorList>
    </citation>
    <scope>NUCLEOTIDE SEQUENCE [LARGE SCALE GENOMIC DNA]</scope>
    <source>
        <strain evidence="9 10">CECT 7287</strain>
    </source>
</reference>
<comment type="subcellular location">
    <subcellularLocation>
        <location evidence="1 7">Cell membrane</location>
        <topology evidence="1 7">Multi-pass membrane protein</topology>
    </subcellularLocation>
</comment>
<feature type="transmembrane region" description="Helical" evidence="7">
    <location>
        <begin position="39"/>
        <end position="59"/>
    </location>
</feature>
<feature type="transmembrane region" description="Helical" evidence="7">
    <location>
        <begin position="137"/>
        <end position="157"/>
    </location>
</feature>
<feature type="transmembrane region" description="Helical" evidence="7">
    <location>
        <begin position="103"/>
        <end position="125"/>
    </location>
</feature>
<feature type="transmembrane region" description="Helical" evidence="7">
    <location>
        <begin position="294"/>
        <end position="314"/>
    </location>
</feature>
<dbReference type="InterPro" id="IPR000515">
    <property type="entry name" value="MetI-like"/>
</dbReference>
<keyword evidence="2 7" id="KW-0813">Transport</keyword>
<feature type="transmembrane region" description="Helical" evidence="7">
    <location>
        <begin position="195"/>
        <end position="214"/>
    </location>
</feature>
<dbReference type="GO" id="GO:0005886">
    <property type="term" value="C:plasma membrane"/>
    <property type="evidence" value="ECO:0007669"/>
    <property type="project" value="UniProtKB-SubCell"/>
</dbReference>
<evidence type="ECO:0000313" key="10">
    <source>
        <dbReference type="Proteomes" id="UP000256977"/>
    </source>
</evidence>
<dbReference type="Proteomes" id="UP000256977">
    <property type="component" value="Unassembled WGS sequence"/>
</dbReference>
<feature type="transmembrane region" description="Helical" evidence="7">
    <location>
        <begin position="234"/>
        <end position="257"/>
    </location>
</feature>
<protein>
    <submittedName>
        <fullName evidence="9">Raffinose/stachyose/melibiose transport system permease protein/N-acetylglucosamine transport system permease protein</fullName>
    </submittedName>
</protein>